<dbReference type="Pfam" id="PF07167">
    <property type="entry name" value="PhaC_N"/>
    <property type="match status" value="1"/>
</dbReference>
<dbReference type="GO" id="GO:0042619">
    <property type="term" value="P:poly-hydroxybutyrate biosynthetic process"/>
    <property type="evidence" value="ECO:0007669"/>
    <property type="project" value="InterPro"/>
</dbReference>
<comment type="caution">
    <text evidence="6">The sequence shown here is derived from an EMBL/GenBank/DDBJ whole genome shotgun (WGS) entry which is preliminary data.</text>
</comment>
<keyword evidence="7" id="KW-1185">Reference proteome</keyword>
<dbReference type="RefSeq" id="WP_124029369.1">
    <property type="nucleotide sequence ID" value="NZ_JBHRSN010000012.1"/>
</dbReference>
<dbReference type="GO" id="GO:0016746">
    <property type="term" value="F:acyltransferase activity"/>
    <property type="evidence" value="ECO:0007669"/>
    <property type="project" value="UniProtKB-KW"/>
</dbReference>
<evidence type="ECO:0000256" key="2">
    <source>
        <dbReference type="ARBA" id="ARBA00022490"/>
    </source>
</evidence>
<gene>
    <name evidence="6" type="primary">phaC</name>
    <name evidence="6" type="ORF">DRW07_18155</name>
</gene>
<organism evidence="6 7">
    <name type="scientific">Alteromonas sediminis</name>
    <dbReference type="NCBI Taxonomy" id="2259342"/>
    <lineage>
        <taxon>Bacteria</taxon>
        <taxon>Pseudomonadati</taxon>
        <taxon>Pseudomonadota</taxon>
        <taxon>Gammaproteobacteria</taxon>
        <taxon>Alteromonadales</taxon>
        <taxon>Alteromonadaceae</taxon>
        <taxon>Alteromonas/Salinimonas group</taxon>
        <taxon>Alteromonas</taxon>
    </lineage>
</organism>
<keyword evidence="3" id="KW-0808">Transferase</keyword>
<dbReference type="NCBIfam" id="TIGR01838">
    <property type="entry name" value="PHA_synth_I"/>
    <property type="match status" value="1"/>
</dbReference>
<evidence type="ECO:0000256" key="4">
    <source>
        <dbReference type="ARBA" id="ARBA00023315"/>
    </source>
</evidence>
<dbReference type="InterPro" id="IPR051321">
    <property type="entry name" value="PHA/PHB_synthase"/>
</dbReference>
<dbReference type="Proteomes" id="UP000275281">
    <property type="component" value="Unassembled WGS sequence"/>
</dbReference>
<evidence type="ECO:0000256" key="3">
    <source>
        <dbReference type="ARBA" id="ARBA00022679"/>
    </source>
</evidence>
<sequence length="591" mass="67051">MEQQDKERFEAMLEHYAKTFSELVHQTLSAENRGALNVADLMFDPKGYEQLLASAVQVDANKLMQNQMQFMQKQTALWEQASKAMMGEKMHAVVEEERGDKRFSHEDWQKNPVFNYVKQSYLLNSELMKNTVEALTFADAKAAEQARFYTRQYVNSVSPTNSAFTNPEVCEAILESNGQNLLKGMQNFIDDLEKSPVEAFKITQTDANAFEIGKDLAATPGQVIFKNAFIELIHYTPVTEKQFATPVLITPPFINKYYILDMDERKSMVRWLLSEGYAVFIISWVNPDVSLRDKDFVDYMKGGPLTALDVVTGITKAKKVNMVGWCVGGTLLSLASAYLRSKGDERINSVTLLTTLLDFSKPGELGNYMSAQTFPLLEQSASIKGIFDGRILGLSFSLLRENNLFWSFFIRNYLKGEDPAAFDILYWNSDATNLTAACFKQYLEFTYIENQLQEPGKVVIDNIAIDLANMDMPCYFLTTLADHIVLWDGAYTGTKLISGPARFVLAGSGHLAGVINPVKDGKYPHWINDELPEHAEEWFEGAQKVEGSWWPDWHQWMSRQSGRKRAAWQVGEHPDYPALYPAPGEYVKKRL</sequence>
<dbReference type="EMBL" id="RPOK01000007">
    <property type="protein sequence ID" value="RPJ64847.1"/>
    <property type="molecule type" value="Genomic_DNA"/>
</dbReference>
<dbReference type="SUPFAM" id="SSF53474">
    <property type="entry name" value="alpha/beta-Hydrolases"/>
    <property type="match status" value="1"/>
</dbReference>
<evidence type="ECO:0000259" key="5">
    <source>
        <dbReference type="Pfam" id="PF07167"/>
    </source>
</evidence>
<dbReference type="InterPro" id="IPR010963">
    <property type="entry name" value="PHA_synth_I"/>
</dbReference>
<protein>
    <submittedName>
        <fullName evidence="6">Class I poly(R)-hydroxyalkanoic acid synthase</fullName>
    </submittedName>
</protein>
<evidence type="ECO:0000256" key="1">
    <source>
        <dbReference type="ARBA" id="ARBA00004496"/>
    </source>
</evidence>
<dbReference type="PANTHER" id="PTHR36837">
    <property type="entry name" value="POLY(3-HYDROXYALKANOATE) POLYMERASE SUBUNIT PHAC"/>
    <property type="match status" value="1"/>
</dbReference>
<dbReference type="PANTHER" id="PTHR36837:SF5">
    <property type="entry name" value="POLY-3-HYDROXYBUTYRATE SYNTHASE"/>
    <property type="match status" value="1"/>
</dbReference>
<dbReference type="AlphaFoldDB" id="A0A3N5XVU0"/>
<accession>A0A3N5XVU0</accession>
<dbReference type="Gene3D" id="3.40.50.1820">
    <property type="entry name" value="alpha/beta hydrolase"/>
    <property type="match status" value="1"/>
</dbReference>
<evidence type="ECO:0000313" key="6">
    <source>
        <dbReference type="EMBL" id="RPJ64847.1"/>
    </source>
</evidence>
<keyword evidence="4" id="KW-0012">Acyltransferase</keyword>
<proteinExistence type="predicted"/>
<comment type="subcellular location">
    <subcellularLocation>
        <location evidence="1">Cytoplasm</location>
    </subcellularLocation>
</comment>
<evidence type="ECO:0000313" key="7">
    <source>
        <dbReference type="Proteomes" id="UP000275281"/>
    </source>
</evidence>
<reference evidence="6 7" key="1">
    <citation type="submission" date="2018-11" db="EMBL/GenBank/DDBJ databases">
        <authorList>
            <person name="Ye M.-Q."/>
            <person name="Du Z.-J."/>
        </authorList>
    </citation>
    <scope>NUCLEOTIDE SEQUENCE [LARGE SCALE GENOMIC DNA]</scope>
    <source>
        <strain evidence="6 7">U0105</strain>
    </source>
</reference>
<dbReference type="InterPro" id="IPR029058">
    <property type="entry name" value="AB_hydrolase_fold"/>
</dbReference>
<dbReference type="InterPro" id="IPR010941">
    <property type="entry name" value="PhaC_N"/>
</dbReference>
<keyword evidence="2" id="KW-0963">Cytoplasm</keyword>
<feature type="domain" description="Poly-beta-hydroxybutyrate polymerase N-terminal" evidence="5">
    <location>
        <begin position="100"/>
        <end position="272"/>
    </location>
</feature>
<dbReference type="OrthoDB" id="7208816at2"/>
<dbReference type="GO" id="GO:0005737">
    <property type="term" value="C:cytoplasm"/>
    <property type="evidence" value="ECO:0007669"/>
    <property type="project" value="UniProtKB-SubCell"/>
</dbReference>
<name>A0A3N5XVU0_9ALTE</name>